<organism evidence="2 3">
    <name type="scientific">Cuscuta europaea</name>
    <name type="common">European dodder</name>
    <dbReference type="NCBI Taxonomy" id="41803"/>
    <lineage>
        <taxon>Eukaryota</taxon>
        <taxon>Viridiplantae</taxon>
        <taxon>Streptophyta</taxon>
        <taxon>Embryophyta</taxon>
        <taxon>Tracheophyta</taxon>
        <taxon>Spermatophyta</taxon>
        <taxon>Magnoliopsida</taxon>
        <taxon>eudicotyledons</taxon>
        <taxon>Gunneridae</taxon>
        <taxon>Pentapetalae</taxon>
        <taxon>asterids</taxon>
        <taxon>lamiids</taxon>
        <taxon>Solanales</taxon>
        <taxon>Convolvulaceae</taxon>
        <taxon>Cuscuteae</taxon>
        <taxon>Cuscuta</taxon>
        <taxon>Cuscuta subgen. Cuscuta</taxon>
    </lineage>
</organism>
<comment type="similarity">
    <text evidence="1">Belongs to the FHY3/FAR1 family.</text>
</comment>
<evidence type="ECO:0000313" key="2">
    <source>
        <dbReference type="EMBL" id="CAH9114861.1"/>
    </source>
</evidence>
<name>A0A9P1ELU6_CUSEU</name>
<dbReference type="GO" id="GO:0006355">
    <property type="term" value="P:regulation of DNA-templated transcription"/>
    <property type="evidence" value="ECO:0007669"/>
    <property type="project" value="UniProtKB-UniRule"/>
</dbReference>
<dbReference type="OrthoDB" id="747268at2759"/>
<dbReference type="InterPro" id="IPR031052">
    <property type="entry name" value="FHY3/FAR1"/>
</dbReference>
<comment type="subcellular location">
    <subcellularLocation>
        <location evidence="1">Nucleus</location>
    </subcellularLocation>
</comment>
<keyword evidence="1" id="KW-0479">Metal-binding</keyword>
<dbReference type="EMBL" id="CAMAPE010000065">
    <property type="protein sequence ID" value="CAH9114861.1"/>
    <property type="molecule type" value="Genomic_DNA"/>
</dbReference>
<dbReference type="Proteomes" id="UP001152484">
    <property type="component" value="Unassembled WGS sequence"/>
</dbReference>
<dbReference type="GO" id="GO:0005634">
    <property type="term" value="C:nucleus"/>
    <property type="evidence" value="ECO:0007669"/>
    <property type="project" value="UniProtKB-SubCell"/>
</dbReference>
<dbReference type="GO" id="GO:0008270">
    <property type="term" value="F:zinc ion binding"/>
    <property type="evidence" value="ECO:0007669"/>
    <property type="project" value="UniProtKB-UniRule"/>
</dbReference>
<protein>
    <recommendedName>
        <fullName evidence="1">Protein FAR1-RELATED SEQUENCE</fullName>
    </recommendedName>
</protein>
<dbReference type="PANTHER" id="PTHR31669:SF283">
    <property type="entry name" value="PROTEIN FAR1-RELATED SEQUENCE"/>
    <property type="match status" value="1"/>
</dbReference>
<dbReference type="PANTHER" id="PTHR31669">
    <property type="entry name" value="PROTEIN FAR1-RELATED SEQUENCE 10-RELATED"/>
    <property type="match status" value="1"/>
</dbReference>
<keyword evidence="1" id="KW-0862">Zinc</keyword>
<proteinExistence type="inferred from homology"/>
<keyword evidence="3" id="KW-1185">Reference proteome</keyword>
<comment type="caution">
    <text evidence="2">The sequence shown here is derived from an EMBL/GenBank/DDBJ whole genome shotgun (WGS) entry which is preliminary data.</text>
</comment>
<accession>A0A9P1ELU6</accession>
<gene>
    <name evidence="2" type="ORF">CEURO_LOCUS20559</name>
</gene>
<sequence>MVFMAYYEKGTGKNGRNYRKKKEILDVIHESIYDSQYVPEFEQRWKDMIQRYSLEDHEWLAVMYNERHRWVPCFLKPSFWAGMSTTQRSESINAFFDNFVNSKTTLKQFVEQYGRALRSKAEKEFHADKSSFAKTIPCVTSFEMEEQVQEIYTLAKFKEFQDEHVGTLYCDLLQSEGDRKFNVKEVRKINGFRKTINFVVEYEPLITFGICSCHLFEFRGTVCRNLIVVLLCLGLELLPEVYLLKRWRKDVKRAYTNVKINYDGWITTVEKERFRKLCKTFESLANMIADDDEKYQSVLLWLESQLSTYTPLQVHPSSICGNLTSIP</sequence>
<dbReference type="AlphaFoldDB" id="A0A9P1ELU6"/>
<comment type="function">
    <text evidence="1">Putative transcription activator involved in regulating light control of development.</text>
</comment>
<keyword evidence="1" id="KW-0863">Zinc-finger</keyword>
<evidence type="ECO:0000313" key="3">
    <source>
        <dbReference type="Proteomes" id="UP001152484"/>
    </source>
</evidence>
<reference evidence="2" key="1">
    <citation type="submission" date="2022-07" db="EMBL/GenBank/DDBJ databases">
        <authorList>
            <person name="Macas J."/>
            <person name="Novak P."/>
            <person name="Neumann P."/>
        </authorList>
    </citation>
    <scope>NUCLEOTIDE SEQUENCE</scope>
</reference>
<keyword evidence="1" id="KW-0539">Nucleus</keyword>
<evidence type="ECO:0000256" key="1">
    <source>
        <dbReference type="RuleBase" id="RU367018"/>
    </source>
</evidence>